<comment type="caution">
    <text evidence="2">The sequence shown here is derived from an EMBL/GenBank/DDBJ whole genome shotgun (WGS) entry which is preliminary data.</text>
</comment>
<dbReference type="AlphaFoldDB" id="A0A9N7RIC3"/>
<dbReference type="InterPro" id="IPR012337">
    <property type="entry name" value="RNaseH-like_sf"/>
</dbReference>
<feature type="coiled-coil region" evidence="1">
    <location>
        <begin position="47"/>
        <end position="74"/>
    </location>
</feature>
<accession>A0A9N7RIC3</accession>
<keyword evidence="3" id="KW-1185">Reference proteome</keyword>
<dbReference type="PANTHER" id="PTHR45835:SF99">
    <property type="entry name" value="CHROMO DOMAIN-CONTAINING PROTEIN-RELATED"/>
    <property type="match status" value="1"/>
</dbReference>
<dbReference type="PANTHER" id="PTHR45835">
    <property type="entry name" value="YALI0A06105P"/>
    <property type="match status" value="1"/>
</dbReference>
<keyword evidence="1" id="KW-0175">Coiled coil</keyword>
<dbReference type="GO" id="GO:0003676">
    <property type="term" value="F:nucleic acid binding"/>
    <property type="evidence" value="ECO:0007669"/>
    <property type="project" value="InterPro"/>
</dbReference>
<dbReference type="InterPro" id="IPR036397">
    <property type="entry name" value="RNaseH_sf"/>
</dbReference>
<feature type="non-terminal residue" evidence="2">
    <location>
        <position position="1"/>
    </location>
</feature>
<sequence>KWENFLPWAEYWYNTTYHESTKMTPFELVYGCKPPTLINYSKGGSVNDEVGRELEEQDLMLRELKKNLEGSINRTEAF</sequence>
<name>A0A9N7RIC3_STRHE</name>
<dbReference type="Gene3D" id="3.30.420.10">
    <property type="entry name" value="Ribonuclease H-like superfamily/Ribonuclease H"/>
    <property type="match status" value="1"/>
</dbReference>
<dbReference type="OrthoDB" id="913535at2759"/>
<evidence type="ECO:0000313" key="2">
    <source>
        <dbReference type="EMBL" id="CAA0830730.1"/>
    </source>
</evidence>
<dbReference type="SUPFAM" id="SSF53098">
    <property type="entry name" value="Ribonuclease H-like"/>
    <property type="match status" value="1"/>
</dbReference>
<feature type="non-terminal residue" evidence="2">
    <location>
        <position position="78"/>
    </location>
</feature>
<proteinExistence type="predicted"/>
<dbReference type="EMBL" id="CACSLK010027831">
    <property type="protein sequence ID" value="CAA0830730.1"/>
    <property type="molecule type" value="Genomic_DNA"/>
</dbReference>
<evidence type="ECO:0000256" key="1">
    <source>
        <dbReference type="SAM" id="Coils"/>
    </source>
</evidence>
<organism evidence="2 3">
    <name type="scientific">Striga hermonthica</name>
    <name type="common">Purple witchweed</name>
    <name type="synonym">Buchnera hermonthica</name>
    <dbReference type="NCBI Taxonomy" id="68872"/>
    <lineage>
        <taxon>Eukaryota</taxon>
        <taxon>Viridiplantae</taxon>
        <taxon>Streptophyta</taxon>
        <taxon>Embryophyta</taxon>
        <taxon>Tracheophyta</taxon>
        <taxon>Spermatophyta</taxon>
        <taxon>Magnoliopsida</taxon>
        <taxon>eudicotyledons</taxon>
        <taxon>Gunneridae</taxon>
        <taxon>Pentapetalae</taxon>
        <taxon>asterids</taxon>
        <taxon>lamiids</taxon>
        <taxon>Lamiales</taxon>
        <taxon>Orobanchaceae</taxon>
        <taxon>Buchnereae</taxon>
        <taxon>Striga</taxon>
    </lineage>
</organism>
<reference evidence="2" key="1">
    <citation type="submission" date="2019-12" db="EMBL/GenBank/DDBJ databases">
        <authorList>
            <person name="Scholes J."/>
        </authorList>
    </citation>
    <scope>NUCLEOTIDE SEQUENCE</scope>
</reference>
<evidence type="ECO:0000313" key="3">
    <source>
        <dbReference type="Proteomes" id="UP001153555"/>
    </source>
</evidence>
<gene>
    <name evidence="2" type="ORF">SHERM_26120</name>
</gene>
<dbReference type="Proteomes" id="UP001153555">
    <property type="component" value="Unassembled WGS sequence"/>
</dbReference>
<protein>
    <submittedName>
        <fullName evidence="2">Uncharacterized protein</fullName>
    </submittedName>
</protein>